<comment type="caution">
    <text evidence="1">The sequence shown here is derived from an EMBL/GenBank/DDBJ whole genome shotgun (WGS) entry which is preliminary data.</text>
</comment>
<name>A0A9P6CK93_9AGAR</name>
<accession>A0A9P6CK93</accession>
<dbReference type="EMBL" id="MU150249">
    <property type="protein sequence ID" value="KAF9465115.1"/>
    <property type="molecule type" value="Genomic_DNA"/>
</dbReference>
<reference evidence="1" key="1">
    <citation type="submission" date="2020-11" db="EMBL/GenBank/DDBJ databases">
        <authorList>
            <consortium name="DOE Joint Genome Institute"/>
            <person name="Ahrendt S."/>
            <person name="Riley R."/>
            <person name="Andreopoulos W."/>
            <person name="Labutti K."/>
            <person name="Pangilinan J."/>
            <person name="Ruiz-Duenas F.J."/>
            <person name="Barrasa J.M."/>
            <person name="Sanchez-Garcia M."/>
            <person name="Camarero S."/>
            <person name="Miyauchi S."/>
            <person name="Serrano A."/>
            <person name="Linde D."/>
            <person name="Babiker R."/>
            <person name="Drula E."/>
            <person name="Ayuso-Fernandez I."/>
            <person name="Pacheco R."/>
            <person name="Padilla G."/>
            <person name="Ferreira P."/>
            <person name="Barriuso J."/>
            <person name="Kellner H."/>
            <person name="Castanera R."/>
            <person name="Alfaro M."/>
            <person name="Ramirez L."/>
            <person name="Pisabarro A.G."/>
            <person name="Kuo A."/>
            <person name="Tritt A."/>
            <person name="Lipzen A."/>
            <person name="He G."/>
            <person name="Yan M."/>
            <person name="Ng V."/>
            <person name="Cullen D."/>
            <person name="Martin F."/>
            <person name="Rosso M.-N."/>
            <person name="Henrissat B."/>
            <person name="Hibbett D."/>
            <person name="Martinez A.T."/>
            <person name="Grigoriev I.V."/>
        </authorList>
    </citation>
    <scope>NUCLEOTIDE SEQUENCE</scope>
    <source>
        <strain evidence="1">CBS 247.69</strain>
    </source>
</reference>
<evidence type="ECO:0000313" key="2">
    <source>
        <dbReference type="Proteomes" id="UP000807353"/>
    </source>
</evidence>
<gene>
    <name evidence="1" type="ORF">BDZ94DRAFT_408334</name>
</gene>
<organism evidence="1 2">
    <name type="scientific">Collybia nuda</name>
    <dbReference type="NCBI Taxonomy" id="64659"/>
    <lineage>
        <taxon>Eukaryota</taxon>
        <taxon>Fungi</taxon>
        <taxon>Dikarya</taxon>
        <taxon>Basidiomycota</taxon>
        <taxon>Agaricomycotina</taxon>
        <taxon>Agaricomycetes</taxon>
        <taxon>Agaricomycetidae</taxon>
        <taxon>Agaricales</taxon>
        <taxon>Tricholomatineae</taxon>
        <taxon>Clitocybaceae</taxon>
        <taxon>Collybia</taxon>
    </lineage>
</organism>
<keyword evidence="2" id="KW-1185">Reference proteome</keyword>
<proteinExistence type="predicted"/>
<sequence>MDHIVRCALYRWAWSFRGHLVSAPFKFRQPRVPCVLFVPPTMCGRDCNKTPTRILEFLVWPARLPVQATDVCLAQRRYWIRHHIIWDNTKKYGSHIHWTQVCAESLHVCPLSDAAVASIFLGGQSLIKLDARYTTRWTCGSLAKPLNQPLLTFAPD</sequence>
<dbReference type="AlphaFoldDB" id="A0A9P6CK93"/>
<evidence type="ECO:0000313" key="1">
    <source>
        <dbReference type="EMBL" id="KAF9465115.1"/>
    </source>
</evidence>
<protein>
    <submittedName>
        <fullName evidence="1">Uncharacterized protein</fullName>
    </submittedName>
</protein>
<dbReference type="Proteomes" id="UP000807353">
    <property type="component" value="Unassembled WGS sequence"/>
</dbReference>